<accession>A0AAV4QWY8</accession>
<protein>
    <submittedName>
        <fullName evidence="1">Uncharacterized protein</fullName>
    </submittedName>
</protein>
<reference evidence="1 2" key="1">
    <citation type="submission" date="2021-06" db="EMBL/GenBank/DDBJ databases">
        <title>Caerostris darwini draft genome.</title>
        <authorList>
            <person name="Kono N."/>
            <person name="Arakawa K."/>
        </authorList>
    </citation>
    <scope>NUCLEOTIDE SEQUENCE [LARGE SCALE GENOMIC DNA]</scope>
</reference>
<sequence length="97" mass="11065">MYLYIDLARHDANSCSQNEGLLQKTTKTKESVAWHKIFSFSFSNRLYTNNAFGESLETVIRAMPSLEADKLFAFNRNWGKSPSSNIFPILSIANGRR</sequence>
<dbReference type="AlphaFoldDB" id="A0AAV4QWY8"/>
<comment type="caution">
    <text evidence="1">The sequence shown here is derived from an EMBL/GenBank/DDBJ whole genome shotgun (WGS) entry which is preliminary data.</text>
</comment>
<name>A0AAV4QWY8_9ARAC</name>
<proteinExistence type="predicted"/>
<gene>
    <name evidence="1" type="ORF">CDAR_531511</name>
</gene>
<dbReference type="Proteomes" id="UP001054837">
    <property type="component" value="Unassembled WGS sequence"/>
</dbReference>
<dbReference type="EMBL" id="BPLQ01005286">
    <property type="protein sequence ID" value="GIY13777.1"/>
    <property type="molecule type" value="Genomic_DNA"/>
</dbReference>
<evidence type="ECO:0000313" key="1">
    <source>
        <dbReference type="EMBL" id="GIY13777.1"/>
    </source>
</evidence>
<evidence type="ECO:0000313" key="2">
    <source>
        <dbReference type="Proteomes" id="UP001054837"/>
    </source>
</evidence>
<keyword evidence="2" id="KW-1185">Reference proteome</keyword>
<organism evidence="1 2">
    <name type="scientific">Caerostris darwini</name>
    <dbReference type="NCBI Taxonomy" id="1538125"/>
    <lineage>
        <taxon>Eukaryota</taxon>
        <taxon>Metazoa</taxon>
        <taxon>Ecdysozoa</taxon>
        <taxon>Arthropoda</taxon>
        <taxon>Chelicerata</taxon>
        <taxon>Arachnida</taxon>
        <taxon>Araneae</taxon>
        <taxon>Araneomorphae</taxon>
        <taxon>Entelegynae</taxon>
        <taxon>Araneoidea</taxon>
        <taxon>Araneidae</taxon>
        <taxon>Caerostris</taxon>
    </lineage>
</organism>